<dbReference type="InterPro" id="IPR000740">
    <property type="entry name" value="GrpE"/>
</dbReference>
<dbReference type="SUPFAM" id="SSF58014">
    <property type="entry name" value="Coiled-coil domain of nucleotide exchange factor GrpE"/>
    <property type="match status" value="1"/>
</dbReference>
<dbReference type="InterPro" id="IPR009012">
    <property type="entry name" value="GrpE_head"/>
</dbReference>
<dbReference type="PANTHER" id="PTHR21237">
    <property type="entry name" value="GRPE PROTEIN"/>
    <property type="match status" value="1"/>
</dbReference>
<evidence type="ECO:0000256" key="3">
    <source>
        <dbReference type="HAMAP-Rule" id="MF_01151"/>
    </source>
</evidence>
<gene>
    <name evidence="3" type="primary">grpE</name>
    <name evidence="7" type="ORF">B0I27_105165</name>
</gene>
<proteinExistence type="inferred from homology"/>
<dbReference type="RefSeq" id="WP_281260341.1">
    <property type="nucleotide sequence ID" value="NZ_PVTH01000005.1"/>
</dbReference>
<protein>
    <recommendedName>
        <fullName evidence="3 4">Protein GrpE</fullName>
    </recommendedName>
    <alternativeName>
        <fullName evidence="3">HSP-70 cofactor</fullName>
    </alternativeName>
</protein>
<dbReference type="Pfam" id="PF01025">
    <property type="entry name" value="GrpE"/>
    <property type="match status" value="1"/>
</dbReference>
<feature type="compositionally biased region" description="Low complexity" evidence="6">
    <location>
        <begin position="30"/>
        <end position="47"/>
    </location>
</feature>
<dbReference type="GO" id="GO:0042803">
    <property type="term" value="F:protein homodimerization activity"/>
    <property type="evidence" value="ECO:0007669"/>
    <property type="project" value="InterPro"/>
</dbReference>
<dbReference type="GO" id="GO:0051087">
    <property type="term" value="F:protein-folding chaperone binding"/>
    <property type="evidence" value="ECO:0007669"/>
    <property type="project" value="InterPro"/>
</dbReference>
<comment type="caution">
    <text evidence="7">The sequence shown here is derived from an EMBL/GenBank/DDBJ whole genome shotgun (WGS) entry which is preliminary data.</text>
</comment>
<dbReference type="AlphaFoldDB" id="A0A2T0U4C3"/>
<dbReference type="Gene3D" id="3.90.20.20">
    <property type="match status" value="1"/>
</dbReference>
<evidence type="ECO:0000313" key="8">
    <source>
        <dbReference type="Proteomes" id="UP000238034"/>
    </source>
</evidence>
<dbReference type="GO" id="GO:0000774">
    <property type="term" value="F:adenyl-nucleotide exchange factor activity"/>
    <property type="evidence" value="ECO:0007669"/>
    <property type="project" value="InterPro"/>
</dbReference>
<comment type="function">
    <text evidence="3 4">Participates actively in the response to hyperosmotic and heat shock by preventing the aggregation of stress-denatured proteins, in association with DnaK and GrpE. It is the nucleotide exchange factor for DnaK and may function as a thermosensor. Unfolded proteins bind initially to DnaJ; upon interaction with the DnaJ-bound protein, DnaK hydrolyzes its bound ATP, resulting in the formation of a stable complex. GrpE releases ADP from DnaK; ATP binding to DnaK triggers the release of the substrate protein, thus completing the reaction cycle. Several rounds of ATP-dependent interactions between DnaJ, DnaK and GrpE are required for fully efficient folding.</text>
</comment>
<dbReference type="CDD" id="cd00446">
    <property type="entry name" value="GrpE"/>
    <property type="match status" value="1"/>
</dbReference>
<dbReference type="EMBL" id="PVTH01000005">
    <property type="protein sequence ID" value="PRY52698.1"/>
    <property type="molecule type" value="Genomic_DNA"/>
</dbReference>
<keyword evidence="2 3" id="KW-0143">Chaperone</keyword>
<sequence>MNFSDMLKNKKKTTEEEKVASDNQTQSEMEQNVEQAEQPQAEQSAEAEAQEVEEVSAEEKLRAELKEANDKYLRLYAEFDNYKRRTNKERIELLQSAGKDVLLSLLPIADDFDRAIKYMNTSSDIEAVKEGIVLVSSKFKTTLTQKGVKEMESIGTSFDADLHEAITNIPAPSEDMKGKVIDEVEKGYFLNDKVIRFAKVVVGS</sequence>
<dbReference type="PROSITE" id="PS01071">
    <property type="entry name" value="GRPE"/>
    <property type="match status" value="1"/>
</dbReference>
<dbReference type="Gene3D" id="2.30.22.10">
    <property type="entry name" value="Head domain of nucleotide exchange factor GrpE"/>
    <property type="match status" value="1"/>
</dbReference>
<comment type="subunit">
    <text evidence="3">Homodimer.</text>
</comment>
<organism evidence="7 8">
    <name type="scientific">Arcticibacter pallidicorallinus</name>
    <dbReference type="NCBI Taxonomy" id="1259464"/>
    <lineage>
        <taxon>Bacteria</taxon>
        <taxon>Pseudomonadati</taxon>
        <taxon>Bacteroidota</taxon>
        <taxon>Sphingobacteriia</taxon>
        <taxon>Sphingobacteriales</taxon>
        <taxon>Sphingobacteriaceae</taxon>
        <taxon>Arcticibacter</taxon>
    </lineage>
</organism>
<comment type="similarity">
    <text evidence="1 3 5">Belongs to the GrpE family.</text>
</comment>
<keyword evidence="3 4" id="KW-0346">Stress response</keyword>
<dbReference type="HAMAP" id="MF_01151">
    <property type="entry name" value="GrpE"/>
    <property type="match status" value="1"/>
</dbReference>
<dbReference type="GO" id="GO:0051082">
    <property type="term" value="F:unfolded protein binding"/>
    <property type="evidence" value="ECO:0007669"/>
    <property type="project" value="TreeGrafter"/>
</dbReference>
<reference evidence="7 8" key="1">
    <citation type="submission" date="2018-03" db="EMBL/GenBank/DDBJ databases">
        <title>Genomic Encyclopedia of Type Strains, Phase III (KMG-III): the genomes of soil and plant-associated and newly described type strains.</title>
        <authorList>
            <person name="Whitman W."/>
        </authorList>
    </citation>
    <scope>NUCLEOTIDE SEQUENCE [LARGE SCALE GENOMIC DNA]</scope>
    <source>
        <strain evidence="7 8">CGMCC 1.9313</strain>
    </source>
</reference>
<evidence type="ECO:0000256" key="5">
    <source>
        <dbReference type="RuleBase" id="RU004478"/>
    </source>
</evidence>
<dbReference type="InterPro" id="IPR013805">
    <property type="entry name" value="GrpE_CC"/>
</dbReference>
<evidence type="ECO:0000313" key="7">
    <source>
        <dbReference type="EMBL" id="PRY52698.1"/>
    </source>
</evidence>
<accession>A0A2T0U4C3</accession>
<comment type="subcellular location">
    <subcellularLocation>
        <location evidence="3">Cytoplasm</location>
    </subcellularLocation>
</comment>
<dbReference type="PANTHER" id="PTHR21237:SF23">
    <property type="entry name" value="GRPE PROTEIN HOMOLOG, MITOCHONDRIAL"/>
    <property type="match status" value="1"/>
</dbReference>
<dbReference type="GO" id="GO:0005737">
    <property type="term" value="C:cytoplasm"/>
    <property type="evidence" value="ECO:0007669"/>
    <property type="project" value="UniProtKB-SubCell"/>
</dbReference>
<keyword evidence="3" id="KW-0963">Cytoplasm</keyword>
<evidence type="ECO:0000256" key="2">
    <source>
        <dbReference type="ARBA" id="ARBA00023186"/>
    </source>
</evidence>
<dbReference type="GO" id="GO:0006457">
    <property type="term" value="P:protein folding"/>
    <property type="evidence" value="ECO:0007669"/>
    <property type="project" value="InterPro"/>
</dbReference>
<dbReference type="Proteomes" id="UP000238034">
    <property type="component" value="Unassembled WGS sequence"/>
</dbReference>
<dbReference type="SUPFAM" id="SSF51064">
    <property type="entry name" value="Head domain of nucleotide exchange factor GrpE"/>
    <property type="match status" value="1"/>
</dbReference>
<evidence type="ECO:0000256" key="6">
    <source>
        <dbReference type="SAM" id="MobiDB-lite"/>
    </source>
</evidence>
<dbReference type="PRINTS" id="PR00773">
    <property type="entry name" value="GRPEPROTEIN"/>
</dbReference>
<evidence type="ECO:0000256" key="1">
    <source>
        <dbReference type="ARBA" id="ARBA00009054"/>
    </source>
</evidence>
<keyword evidence="8" id="KW-1185">Reference proteome</keyword>
<evidence type="ECO:0000256" key="4">
    <source>
        <dbReference type="RuleBase" id="RU000639"/>
    </source>
</evidence>
<feature type="region of interest" description="Disordered" evidence="6">
    <location>
        <begin position="1"/>
        <end position="59"/>
    </location>
</feature>
<name>A0A2T0U4C3_9SPHI</name>